<sequence>MDEKKIVLRFLNSFRFNEKVIYSDECINHLENSEIIITYIGNNNISNLITFYEERLETKSITGSVSVPGYENLISKLSESANKESIIYIIRLYAPKVGYILFYLKENNELFYILKNYNMSIEKEEERNKIYSNLGYQTSFYIKLIAGKIITEF</sequence>
<dbReference type="RefSeq" id="WP_230001800.1">
    <property type="nucleotide sequence ID" value="NZ_CP087134.1"/>
</dbReference>
<organism evidence="1 2">
    <name type="scientific">Flavobacterium cupriresistens</name>
    <dbReference type="NCBI Taxonomy" id="2893885"/>
    <lineage>
        <taxon>Bacteria</taxon>
        <taxon>Pseudomonadati</taxon>
        <taxon>Bacteroidota</taxon>
        <taxon>Flavobacteriia</taxon>
        <taxon>Flavobacteriales</taxon>
        <taxon>Flavobacteriaceae</taxon>
        <taxon>Flavobacterium</taxon>
    </lineage>
</organism>
<gene>
    <name evidence="1" type="ORF">SGQ83_09040</name>
</gene>
<dbReference type="EMBL" id="JAWXVI010000005">
    <property type="protein sequence ID" value="MDX6189491.1"/>
    <property type="molecule type" value="Genomic_DNA"/>
</dbReference>
<proteinExistence type="predicted"/>
<accession>A0ABU4RB51</accession>
<reference evidence="1 2" key="1">
    <citation type="submission" date="2023-11" db="EMBL/GenBank/DDBJ databases">
        <title>Unpublished Manusciprt.</title>
        <authorList>
            <person name="Saticioglu I.B."/>
            <person name="Ay H."/>
            <person name="Ajmi N."/>
            <person name="Altun S."/>
            <person name="Duman M."/>
        </authorList>
    </citation>
    <scope>NUCLEOTIDE SEQUENCE [LARGE SCALE GENOMIC DNA]</scope>
    <source>
        <strain evidence="1 2">Fl-318</strain>
    </source>
</reference>
<keyword evidence="2" id="KW-1185">Reference proteome</keyword>
<evidence type="ECO:0000313" key="2">
    <source>
        <dbReference type="Proteomes" id="UP001273350"/>
    </source>
</evidence>
<dbReference type="Proteomes" id="UP001273350">
    <property type="component" value="Unassembled WGS sequence"/>
</dbReference>
<comment type="caution">
    <text evidence="1">The sequence shown here is derived from an EMBL/GenBank/DDBJ whole genome shotgun (WGS) entry which is preliminary data.</text>
</comment>
<name>A0ABU4RB51_9FLAO</name>
<protein>
    <submittedName>
        <fullName evidence="1">Uncharacterized protein</fullName>
    </submittedName>
</protein>
<evidence type="ECO:0000313" key="1">
    <source>
        <dbReference type="EMBL" id="MDX6189491.1"/>
    </source>
</evidence>